<evidence type="ECO:0000256" key="1">
    <source>
        <dbReference type="SAM" id="MobiDB-lite"/>
    </source>
</evidence>
<protein>
    <submittedName>
        <fullName evidence="2">Uncharacterized protein</fullName>
    </submittedName>
</protein>
<dbReference type="Proteomes" id="UP000287651">
    <property type="component" value="Unassembled WGS sequence"/>
</dbReference>
<evidence type="ECO:0000313" key="2">
    <source>
        <dbReference type="EMBL" id="RRT56718.1"/>
    </source>
</evidence>
<gene>
    <name evidence="2" type="ORF">B296_00018676</name>
</gene>
<feature type="non-terminal residue" evidence="2">
    <location>
        <position position="190"/>
    </location>
</feature>
<proteinExistence type="predicted"/>
<accession>A0A426YYC3</accession>
<sequence>MRTHFSRNTSPSELQPLLGSHDHLLLSSLLLVLCRQLQHNTYNISRFLFFFERVRSPTLWSVMVPFVSSEANELWNGVSPDLGLCKIGSFYGHSRVAISRLRRLRRRGMALGPAGGAGGAADEPRLDALGVEPVAAGRQHADALALRQLRETDGALRGARYRGRPGGEHHGPRQLRRSRPRPGLVPAGRR</sequence>
<comment type="caution">
    <text evidence="2">The sequence shown here is derived from an EMBL/GenBank/DDBJ whole genome shotgun (WGS) entry which is preliminary data.</text>
</comment>
<feature type="region of interest" description="Disordered" evidence="1">
    <location>
        <begin position="155"/>
        <end position="190"/>
    </location>
</feature>
<dbReference type="AlphaFoldDB" id="A0A426YYC3"/>
<dbReference type="EMBL" id="AMZH03009497">
    <property type="protein sequence ID" value="RRT56718.1"/>
    <property type="molecule type" value="Genomic_DNA"/>
</dbReference>
<name>A0A426YYC3_ENSVE</name>
<reference evidence="2 3" key="1">
    <citation type="journal article" date="2014" name="Agronomy (Basel)">
        <title>A Draft Genome Sequence for Ensete ventricosum, the Drought-Tolerant Tree Against Hunger.</title>
        <authorList>
            <person name="Harrison J."/>
            <person name="Moore K.A."/>
            <person name="Paszkiewicz K."/>
            <person name="Jones T."/>
            <person name="Grant M."/>
            <person name="Ambacheew D."/>
            <person name="Muzemil S."/>
            <person name="Studholme D.J."/>
        </authorList>
    </citation>
    <scope>NUCLEOTIDE SEQUENCE [LARGE SCALE GENOMIC DNA]</scope>
</reference>
<organism evidence="2 3">
    <name type="scientific">Ensete ventricosum</name>
    <name type="common">Abyssinian banana</name>
    <name type="synonym">Musa ensete</name>
    <dbReference type="NCBI Taxonomy" id="4639"/>
    <lineage>
        <taxon>Eukaryota</taxon>
        <taxon>Viridiplantae</taxon>
        <taxon>Streptophyta</taxon>
        <taxon>Embryophyta</taxon>
        <taxon>Tracheophyta</taxon>
        <taxon>Spermatophyta</taxon>
        <taxon>Magnoliopsida</taxon>
        <taxon>Liliopsida</taxon>
        <taxon>Zingiberales</taxon>
        <taxon>Musaceae</taxon>
        <taxon>Ensete</taxon>
    </lineage>
</organism>
<evidence type="ECO:0000313" key="3">
    <source>
        <dbReference type="Proteomes" id="UP000287651"/>
    </source>
</evidence>